<proteinExistence type="predicted"/>
<keyword evidence="1" id="KW-0472">Membrane</keyword>
<dbReference type="AlphaFoldDB" id="A0A1F5FUN3"/>
<organism evidence="2 3">
    <name type="scientific">Candidatus Collierbacteria bacterium RIFOXYD1_FULL_40_9</name>
    <dbReference type="NCBI Taxonomy" id="1817731"/>
    <lineage>
        <taxon>Bacteria</taxon>
        <taxon>Candidatus Collieribacteriota</taxon>
    </lineage>
</organism>
<dbReference type="EMBL" id="MFAQ01000020">
    <property type="protein sequence ID" value="OGD83323.1"/>
    <property type="molecule type" value="Genomic_DNA"/>
</dbReference>
<name>A0A1F5FUN3_9BACT</name>
<dbReference type="Proteomes" id="UP000179237">
    <property type="component" value="Unassembled WGS sequence"/>
</dbReference>
<sequence>MPKFEINNPEALKLIEDIKSGVLFKPYLEKIKKLKTVFIGVGIFLFFLIFILIGKSLSNRAKDFGYIPPNLEILTEPTAPTVNSPYNSLKEEIFLFSTDLPDPIIPDLNNTIDLKEQAF</sequence>
<keyword evidence="1" id="KW-1133">Transmembrane helix</keyword>
<feature type="transmembrane region" description="Helical" evidence="1">
    <location>
        <begin position="36"/>
        <end position="54"/>
    </location>
</feature>
<accession>A0A1F5FUN3</accession>
<comment type="caution">
    <text evidence="2">The sequence shown here is derived from an EMBL/GenBank/DDBJ whole genome shotgun (WGS) entry which is preliminary data.</text>
</comment>
<keyword evidence="1" id="KW-0812">Transmembrane</keyword>
<evidence type="ECO:0000313" key="2">
    <source>
        <dbReference type="EMBL" id="OGD83323.1"/>
    </source>
</evidence>
<evidence type="ECO:0000256" key="1">
    <source>
        <dbReference type="SAM" id="Phobius"/>
    </source>
</evidence>
<protein>
    <submittedName>
        <fullName evidence="2">Uncharacterized protein</fullName>
    </submittedName>
</protein>
<gene>
    <name evidence="2" type="ORF">A2572_04620</name>
</gene>
<evidence type="ECO:0000313" key="3">
    <source>
        <dbReference type="Proteomes" id="UP000179237"/>
    </source>
</evidence>
<reference evidence="2 3" key="1">
    <citation type="journal article" date="2016" name="Nat. Commun.">
        <title>Thousands of microbial genomes shed light on interconnected biogeochemical processes in an aquifer system.</title>
        <authorList>
            <person name="Anantharaman K."/>
            <person name="Brown C.T."/>
            <person name="Hug L.A."/>
            <person name="Sharon I."/>
            <person name="Castelle C.J."/>
            <person name="Probst A.J."/>
            <person name="Thomas B.C."/>
            <person name="Singh A."/>
            <person name="Wilkins M.J."/>
            <person name="Karaoz U."/>
            <person name="Brodie E.L."/>
            <person name="Williams K.H."/>
            <person name="Hubbard S.S."/>
            <person name="Banfield J.F."/>
        </authorList>
    </citation>
    <scope>NUCLEOTIDE SEQUENCE [LARGE SCALE GENOMIC DNA]</scope>
</reference>